<feature type="transmembrane region" description="Helical" evidence="8">
    <location>
        <begin position="899"/>
        <end position="919"/>
    </location>
</feature>
<feature type="transmembrane region" description="Helical" evidence="8">
    <location>
        <begin position="535"/>
        <end position="554"/>
    </location>
</feature>
<feature type="transmembrane region" description="Helical" evidence="8">
    <location>
        <begin position="446"/>
        <end position="465"/>
    </location>
</feature>
<dbReference type="RefSeq" id="WP_086744023.1">
    <property type="nucleotide sequence ID" value="NZ_MWPV01000003.1"/>
</dbReference>
<dbReference type="EMBL" id="MWPV01000003">
    <property type="protein sequence ID" value="OUL57440.1"/>
    <property type="molecule type" value="Genomic_DNA"/>
</dbReference>
<feature type="transmembrane region" description="Helical" evidence="8">
    <location>
        <begin position="485"/>
        <end position="505"/>
    </location>
</feature>
<dbReference type="InterPro" id="IPR004763">
    <property type="entry name" value="CusA-like"/>
</dbReference>
<evidence type="ECO:0000256" key="8">
    <source>
        <dbReference type="SAM" id="Phobius"/>
    </source>
</evidence>
<dbReference type="PANTHER" id="PTHR32063:SF19">
    <property type="entry name" value="CATION EFFLUX SYSTEM PROTEIN CUSA"/>
    <property type="match status" value="1"/>
</dbReference>
<evidence type="ECO:0000256" key="3">
    <source>
        <dbReference type="ARBA" id="ARBA00022448"/>
    </source>
</evidence>
<dbReference type="PRINTS" id="PR00702">
    <property type="entry name" value="ACRIFLAVINRP"/>
</dbReference>
<evidence type="ECO:0000313" key="9">
    <source>
        <dbReference type="EMBL" id="OUL57440.1"/>
    </source>
</evidence>
<comment type="subcellular location">
    <subcellularLocation>
        <location evidence="1">Cell membrane</location>
        <topology evidence="1">Multi-pass membrane protein</topology>
    </subcellularLocation>
</comment>
<protein>
    <submittedName>
        <fullName evidence="9">CusA/CzcA family heavy metal efflux RND transporter</fullName>
    </submittedName>
</protein>
<proteinExistence type="inferred from homology"/>
<sequence length="1036" mass="112907">MIQFIISLSLKHKMLVILFALLSVVLGIKAIKDTPLDAVPDLSDVQVIVKTSFPGQAAQIVEQQVTFPLASSLMAVPKAKTVRGFSFFGDSYVYIIFEDDTDLYWARSRVLEYLNQVSAKLPQGAKPALGPDASGVGWIYQYALKDSSGQHHLADLKALQDWFIKFELQSVAGVSEVATVGGMENTYQIVIEPLRLMQYGLTLSQVKSAVEQANLEVGGSVLEMAEAEYMVRSRGYIQSLKDLTKVPLGLMSDQGTPLLLEHVATIRMGPQMRRGIAELNGEGEVVGGIVVMRHGENALKTIAAIKTKLAALQASLPKGVELVTVYDRSLLIERSVETLKTKLIEEIIVVVLVCFIFLLHVRSTLVAAICLPIAVLLGFLAMRAMGINANIMSLGGIAIAIGALVDAAIVMVENLHKHLDEYQQKHAKPASGSEHWLLVRDASLEVGPALFLSLLLITLSFIPVFSLEAQEGKLFAPLAYTKTFVMAAAALLSITLVPVLMGFLVKGKVPKETSNPINRGLIYIYKPLLRGCLKAPWLVVAFSVLVAASSYYPISKMGSEFMPELEEGDLLYMPTTLPGVSIAEAGEILQQTDRLIKTQPEVASVFGKVGRAETATDPAPLTMLETTIALKPKSQWREGMTLEKIIAELESKITFPGLTNAWVQPIKTRIDMLSTGVKTPIGIKISGQDIAQIEAIGQEIEGILAPLSGTRSVYSERAQSGRYIDITPRRLDAAKYGLSISDIQQVIKYALGGANIGEVIQGTERYPINLRYPRRYRDQLESLATLPFVTPSGAWVTLDQIADIEIKEGPAMIKSENGRPIAWTFIDLDPDVVIGEYIEQAQALLEQQLVLPAKYTISFAGQFEYMQRVEAKLQYVIPITLLIIFVILHLAFSSVAQAMLVMLTLPVALAGSVWFVFYLDYQFSVALAVGMIALAGVAAEFGVVMLIYLNQAIKQHSADIVAAIEVGAVQRVRPKAMTVITIVVGLLPIMLGAGTGNEVMQKIAAPMIGGMIVSPLISMLLIPSVFYLLYRGRVIK</sequence>
<reference evidence="9 10" key="1">
    <citation type="submission" date="2017-02" db="EMBL/GenBank/DDBJ databases">
        <title>Pseudoalteromonas ulvae TC14 Genome.</title>
        <authorList>
            <person name="Molmeret M."/>
        </authorList>
    </citation>
    <scope>NUCLEOTIDE SEQUENCE [LARGE SCALE GENOMIC DNA]</scope>
    <source>
        <strain evidence="9">TC14</strain>
    </source>
</reference>
<dbReference type="Pfam" id="PF00873">
    <property type="entry name" value="ACR_tran"/>
    <property type="match status" value="1"/>
</dbReference>
<evidence type="ECO:0000256" key="4">
    <source>
        <dbReference type="ARBA" id="ARBA00022475"/>
    </source>
</evidence>
<dbReference type="Gene3D" id="1.20.1640.10">
    <property type="entry name" value="Multidrug efflux transporter AcrB transmembrane domain"/>
    <property type="match status" value="2"/>
</dbReference>
<dbReference type="NCBIfam" id="TIGR00914">
    <property type="entry name" value="2A0601"/>
    <property type="match status" value="1"/>
</dbReference>
<evidence type="ECO:0000256" key="2">
    <source>
        <dbReference type="ARBA" id="ARBA00010942"/>
    </source>
</evidence>
<keyword evidence="6 8" id="KW-1133">Transmembrane helix</keyword>
<evidence type="ECO:0000256" key="7">
    <source>
        <dbReference type="ARBA" id="ARBA00023136"/>
    </source>
</evidence>
<dbReference type="GO" id="GO:0005886">
    <property type="term" value="C:plasma membrane"/>
    <property type="evidence" value="ECO:0007669"/>
    <property type="project" value="UniProtKB-SubCell"/>
</dbReference>
<keyword evidence="7 8" id="KW-0472">Membrane</keyword>
<keyword evidence="4" id="KW-1003">Cell membrane</keyword>
<gene>
    <name evidence="9" type="ORF">B1199_10205</name>
</gene>
<dbReference type="AlphaFoldDB" id="A0A244CP98"/>
<dbReference type="Proteomes" id="UP000194841">
    <property type="component" value="Unassembled WGS sequence"/>
</dbReference>
<comment type="caution">
    <text evidence="9">The sequence shown here is derived from an EMBL/GenBank/DDBJ whole genome shotgun (WGS) entry which is preliminary data.</text>
</comment>
<dbReference type="Gene3D" id="3.30.70.1430">
    <property type="entry name" value="Multidrug efflux transporter AcrB pore domain"/>
    <property type="match status" value="2"/>
</dbReference>
<accession>A0A244CP98</accession>
<evidence type="ECO:0000256" key="1">
    <source>
        <dbReference type="ARBA" id="ARBA00004651"/>
    </source>
</evidence>
<feature type="transmembrane region" description="Helical" evidence="8">
    <location>
        <begin position="391"/>
        <end position="412"/>
    </location>
</feature>
<evidence type="ECO:0000256" key="6">
    <source>
        <dbReference type="ARBA" id="ARBA00022989"/>
    </source>
</evidence>
<dbReference type="InterPro" id="IPR001036">
    <property type="entry name" value="Acrflvin-R"/>
</dbReference>
<name>A0A244CP98_PSEDV</name>
<keyword evidence="3" id="KW-0813">Transport</keyword>
<feature type="transmembrane region" description="Helical" evidence="8">
    <location>
        <begin position="925"/>
        <end position="949"/>
    </location>
</feature>
<feature type="transmembrane region" description="Helical" evidence="8">
    <location>
        <begin position="976"/>
        <end position="995"/>
    </location>
</feature>
<dbReference type="GO" id="GO:0042910">
    <property type="term" value="F:xenobiotic transmembrane transporter activity"/>
    <property type="evidence" value="ECO:0007669"/>
    <property type="project" value="TreeGrafter"/>
</dbReference>
<feature type="transmembrane region" description="Helical" evidence="8">
    <location>
        <begin position="873"/>
        <end position="892"/>
    </location>
</feature>
<dbReference type="SUPFAM" id="SSF82866">
    <property type="entry name" value="Multidrug efflux transporter AcrB transmembrane domain"/>
    <property type="match status" value="2"/>
</dbReference>
<dbReference type="InterPro" id="IPR027463">
    <property type="entry name" value="AcrB_DN_DC_subdom"/>
</dbReference>
<keyword evidence="10" id="KW-1185">Reference proteome</keyword>
<feature type="transmembrane region" description="Helical" evidence="8">
    <location>
        <begin position="343"/>
        <end position="359"/>
    </location>
</feature>
<comment type="similarity">
    <text evidence="2">Belongs to the resistance-nodulation-cell division (RND) (TC 2.A.6) family.</text>
</comment>
<evidence type="ECO:0000313" key="10">
    <source>
        <dbReference type="Proteomes" id="UP000194841"/>
    </source>
</evidence>
<dbReference type="GO" id="GO:0008324">
    <property type="term" value="F:monoatomic cation transmembrane transporter activity"/>
    <property type="evidence" value="ECO:0007669"/>
    <property type="project" value="InterPro"/>
</dbReference>
<dbReference type="Gene3D" id="3.30.70.1320">
    <property type="entry name" value="Multidrug efflux transporter AcrB pore domain like"/>
    <property type="match status" value="1"/>
</dbReference>
<feature type="transmembrane region" description="Helical" evidence="8">
    <location>
        <begin position="1007"/>
        <end position="1030"/>
    </location>
</feature>
<organism evidence="9 10">
    <name type="scientific">Pseudoalteromonas ulvae</name>
    <dbReference type="NCBI Taxonomy" id="107327"/>
    <lineage>
        <taxon>Bacteria</taxon>
        <taxon>Pseudomonadati</taxon>
        <taxon>Pseudomonadota</taxon>
        <taxon>Gammaproteobacteria</taxon>
        <taxon>Alteromonadales</taxon>
        <taxon>Pseudoalteromonadaceae</taxon>
        <taxon>Pseudoalteromonas</taxon>
    </lineage>
</organism>
<dbReference type="SUPFAM" id="SSF82714">
    <property type="entry name" value="Multidrug efflux transporter AcrB TolC docking domain, DN and DC subdomains"/>
    <property type="match status" value="2"/>
</dbReference>
<dbReference type="OrthoDB" id="9758757at2"/>
<evidence type="ECO:0000256" key="5">
    <source>
        <dbReference type="ARBA" id="ARBA00022692"/>
    </source>
</evidence>
<feature type="transmembrane region" description="Helical" evidence="8">
    <location>
        <begin position="366"/>
        <end position="385"/>
    </location>
</feature>
<dbReference type="Gene3D" id="3.30.70.1440">
    <property type="entry name" value="Multidrug efflux transporter AcrB pore domain"/>
    <property type="match status" value="1"/>
</dbReference>
<dbReference type="Gene3D" id="3.30.2090.10">
    <property type="entry name" value="Multidrug efflux transporter AcrB TolC docking domain, DN and DC subdomains"/>
    <property type="match status" value="2"/>
</dbReference>
<dbReference type="PANTHER" id="PTHR32063">
    <property type="match status" value="1"/>
</dbReference>
<keyword evidence="5 8" id="KW-0812">Transmembrane</keyword>
<dbReference type="SUPFAM" id="SSF82693">
    <property type="entry name" value="Multidrug efflux transporter AcrB pore domain, PN1, PN2, PC1 and PC2 subdomains"/>
    <property type="match status" value="2"/>
</dbReference>